<feature type="signal peptide" evidence="1">
    <location>
        <begin position="1"/>
        <end position="26"/>
    </location>
</feature>
<reference evidence="2 3" key="1">
    <citation type="journal article" date="2013" name="PLoS ONE">
        <title>Poles Apart: Arctic and Antarctic Octadecabacter strains Share High Genome Plasticity and a New Type of Xanthorhodopsin.</title>
        <authorList>
            <person name="Vollmers J."/>
            <person name="Voget S."/>
            <person name="Dietrich S."/>
            <person name="Gollnow K."/>
            <person name="Smits M."/>
            <person name="Meyer K."/>
            <person name="Brinkhoff T."/>
            <person name="Simon M."/>
            <person name="Daniel R."/>
        </authorList>
    </citation>
    <scope>NUCLEOTIDE SEQUENCE [LARGE SCALE GENOMIC DNA]</scope>
    <source>
        <strain evidence="2 3">307</strain>
    </source>
</reference>
<evidence type="ECO:0000256" key="1">
    <source>
        <dbReference type="SAM" id="SignalP"/>
    </source>
</evidence>
<dbReference type="NCBIfam" id="NF041384">
    <property type="entry name" value="YHS_seleno_dom"/>
    <property type="match status" value="1"/>
</dbReference>
<keyword evidence="3" id="KW-1185">Reference proteome</keyword>
<protein>
    <recommendedName>
        <fullName evidence="4">YHS domain-containing protein</fullName>
    </recommendedName>
</protein>
<dbReference type="RefSeq" id="WP_015499122.1">
    <property type="nucleotide sequence ID" value="NC_020911.1"/>
</dbReference>
<accession>M9R9N6</accession>
<dbReference type="EMBL" id="CP003740">
    <property type="protein sequence ID" value="AGI67086.1"/>
    <property type="molecule type" value="Genomic_DNA"/>
</dbReference>
<organism evidence="2 3">
    <name type="scientific">Octadecabacter antarcticus 307</name>
    <dbReference type="NCBI Taxonomy" id="391626"/>
    <lineage>
        <taxon>Bacteria</taxon>
        <taxon>Pseudomonadati</taxon>
        <taxon>Pseudomonadota</taxon>
        <taxon>Alphaproteobacteria</taxon>
        <taxon>Rhodobacterales</taxon>
        <taxon>Roseobacteraceae</taxon>
        <taxon>Octadecabacter</taxon>
    </lineage>
</organism>
<dbReference type="KEGG" id="oat:OAN307_c14080"/>
<dbReference type="InterPro" id="IPR006311">
    <property type="entry name" value="TAT_signal"/>
</dbReference>
<evidence type="ECO:0000313" key="2">
    <source>
        <dbReference type="EMBL" id="AGI67086.1"/>
    </source>
</evidence>
<gene>
    <name evidence="2" type="ORF">OAN307_c14080</name>
</gene>
<sequence>MLNRRTLMAAAAAAPLAAFFTRPAVAAEPYVFAVDGIAIRGADPVAYLSQGEPVQGSRDHALMWGGATWHFSSAANMELFMADPRAYAPQYGGYCAYAASQGYVASTVPEAWTIHEGKLYLNFSLGVRRRWARDIPGHIASGDANWPALLA</sequence>
<dbReference type="HOGENOM" id="CLU_087914_2_0_5"/>
<name>M9R9N6_9RHOB</name>
<keyword evidence="1" id="KW-0732">Signal</keyword>
<dbReference type="eggNOG" id="COG3350">
    <property type="taxonomic scope" value="Bacteria"/>
</dbReference>
<evidence type="ECO:0000313" key="3">
    <source>
        <dbReference type="Proteomes" id="UP000005307"/>
    </source>
</evidence>
<dbReference type="PROSITE" id="PS51318">
    <property type="entry name" value="TAT"/>
    <property type="match status" value="1"/>
</dbReference>
<dbReference type="AlphaFoldDB" id="M9R9N6"/>
<dbReference type="Proteomes" id="UP000005307">
    <property type="component" value="Chromosome"/>
</dbReference>
<dbReference type="OrthoDB" id="344729at2"/>
<dbReference type="STRING" id="391626.OAN307_c14080"/>
<feature type="chain" id="PRO_5004102633" description="YHS domain-containing protein" evidence="1">
    <location>
        <begin position="27"/>
        <end position="151"/>
    </location>
</feature>
<evidence type="ECO:0008006" key="4">
    <source>
        <dbReference type="Google" id="ProtNLM"/>
    </source>
</evidence>
<proteinExistence type="predicted"/>